<dbReference type="AlphaFoldDB" id="B3SFN7"/>
<dbReference type="CDD" id="cd04056">
    <property type="entry name" value="Peptidases_S53"/>
    <property type="match status" value="1"/>
</dbReference>
<dbReference type="GO" id="GO:0004252">
    <property type="term" value="F:serine-type endopeptidase activity"/>
    <property type="evidence" value="ECO:0007669"/>
    <property type="project" value="InterPro"/>
</dbReference>
<feature type="domain" description="Peptidase S53" evidence="3">
    <location>
        <begin position="1"/>
        <end position="289"/>
    </location>
</feature>
<dbReference type="GeneID" id="6760270"/>
<feature type="binding site" evidence="1">
    <location>
        <position position="269"/>
    </location>
    <ligand>
        <name>Ca(2+)</name>
        <dbReference type="ChEBI" id="CHEBI:29108"/>
    </ligand>
</feature>
<evidence type="ECO:0000259" key="3">
    <source>
        <dbReference type="PROSITE" id="PS51695"/>
    </source>
</evidence>
<comment type="caution">
    <text evidence="1">Lacks conserved residue(s) required for the propagation of feature annotation.</text>
</comment>
<feature type="binding site" evidence="1">
    <location>
        <position position="254"/>
    </location>
    <ligand>
        <name>Ca(2+)</name>
        <dbReference type="ChEBI" id="CHEBI:29108"/>
    </ligand>
</feature>
<evidence type="ECO:0000256" key="1">
    <source>
        <dbReference type="PROSITE-ProRule" id="PRU01032"/>
    </source>
</evidence>
<gene>
    <name evidence="4" type="ORF">TRIADDRAFT_63022</name>
</gene>
<dbReference type="CTD" id="6760270"/>
<dbReference type="InterPro" id="IPR036852">
    <property type="entry name" value="Peptidase_S8/S53_dom_sf"/>
</dbReference>
<dbReference type="InterPro" id="IPR050819">
    <property type="entry name" value="Tripeptidyl-peptidase_I"/>
</dbReference>
<proteinExistence type="predicted"/>
<dbReference type="InterPro" id="IPR000209">
    <property type="entry name" value="Peptidase_S8/S53_dom"/>
</dbReference>
<evidence type="ECO:0000256" key="2">
    <source>
        <dbReference type="SAM" id="MobiDB-lite"/>
    </source>
</evidence>
<feature type="region of interest" description="Disordered" evidence="2">
    <location>
        <begin position="304"/>
        <end position="332"/>
    </location>
</feature>
<feature type="binding site" evidence="1">
    <location>
        <position position="267"/>
    </location>
    <ligand>
        <name>Ca(2+)</name>
        <dbReference type="ChEBI" id="CHEBI:29108"/>
    </ligand>
</feature>
<dbReference type="HOGENOM" id="CLU_043952_0_0_1"/>
<dbReference type="PROSITE" id="PS51695">
    <property type="entry name" value="SEDOLISIN"/>
    <property type="match status" value="1"/>
</dbReference>
<reference evidence="4 5" key="1">
    <citation type="journal article" date="2008" name="Nature">
        <title>The Trichoplax genome and the nature of placozoans.</title>
        <authorList>
            <person name="Srivastava M."/>
            <person name="Begovic E."/>
            <person name="Chapman J."/>
            <person name="Putnam N.H."/>
            <person name="Hellsten U."/>
            <person name="Kawashima T."/>
            <person name="Kuo A."/>
            <person name="Mitros T."/>
            <person name="Salamov A."/>
            <person name="Carpenter M.L."/>
            <person name="Signorovitch A.Y."/>
            <person name="Moreno M.A."/>
            <person name="Kamm K."/>
            <person name="Grimwood J."/>
            <person name="Schmutz J."/>
            <person name="Shapiro H."/>
            <person name="Grigoriev I.V."/>
            <person name="Buss L.W."/>
            <person name="Schierwater B."/>
            <person name="Dellaporta S.L."/>
            <person name="Rokhsar D.S."/>
        </authorList>
    </citation>
    <scope>NUCLEOTIDE SEQUENCE [LARGE SCALE GENOMIC DNA]</scope>
    <source>
        <strain evidence="4 5">Grell-BS-1999</strain>
    </source>
</reference>
<dbReference type="Proteomes" id="UP000009022">
    <property type="component" value="Unassembled WGS sequence"/>
</dbReference>
<dbReference type="GO" id="GO:0046872">
    <property type="term" value="F:metal ion binding"/>
    <property type="evidence" value="ECO:0007669"/>
    <property type="project" value="UniProtKB-UniRule"/>
</dbReference>
<keyword evidence="1" id="KW-0106">Calcium</keyword>
<accession>B3SFN7</accession>
<sequence length="332" mass="35058">MSDIEVVHSLAPAAKILVFFAPNNGMNGYEVYKLAATKADIISTSWGSSESYESSMINNILAKASITGATIFAASGDNGAYDRTEELTVDFPASSPHAIAVGGTKLIVSSSGQVKKEISWGNEQTFIEAQSGHQSSISGSGGGFSQDFNIPQYQGSSTKKYDNSCKSTDFSIPQGYTGKLGVPDVSANADPYTGYATTISGKWTFIGGTSLSTPLWAALFARCNQKFGDNLAKHIHLHKELYELGKKGIGFTDITQGNNGYYEAKQGWDAVTGLGSPKGEELCNELIAIANAAKTAKGEIITSSSSTVDLDSSKEMKDDAGTSSNEVAKDEL</sequence>
<evidence type="ECO:0000313" key="4">
    <source>
        <dbReference type="EMBL" id="EDV18458.1"/>
    </source>
</evidence>
<feature type="binding site" evidence="1">
    <location>
        <position position="253"/>
    </location>
    <ligand>
        <name>Ca(2+)</name>
        <dbReference type="ChEBI" id="CHEBI:29108"/>
    </ligand>
</feature>
<keyword evidence="5" id="KW-1185">Reference proteome</keyword>
<comment type="cofactor">
    <cofactor evidence="1">
        <name>Ca(2+)</name>
        <dbReference type="ChEBI" id="CHEBI:29108"/>
    </cofactor>
    <text evidence="1">Binds 1 Ca(2+) ion per subunit.</text>
</comment>
<dbReference type="InterPro" id="IPR030400">
    <property type="entry name" value="Sedolisin_dom"/>
</dbReference>
<dbReference type="InParanoid" id="B3SFN7"/>
<dbReference type="PhylomeDB" id="B3SFN7"/>
<keyword evidence="1" id="KW-0479">Metal-binding</keyword>
<feature type="compositionally biased region" description="Basic and acidic residues" evidence="2">
    <location>
        <begin position="311"/>
        <end position="320"/>
    </location>
</feature>
<dbReference type="OrthoDB" id="2919105at2759"/>
<dbReference type="PANTHER" id="PTHR14218">
    <property type="entry name" value="PROTEASE S8 TRIPEPTIDYL PEPTIDASE I CLN2"/>
    <property type="match status" value="1"/>
</dbReference>
<dbReference type="KEGG" id="tad:TRIADDRAFT_63022"/>
<dbReference type="SUPFAM" id="SSF52743">
    <property type="entry name" value="Subtilisin-like"/>
    <property type="match status" value="1"/>
</dbReference>
<dbReference type="MEROPS" id="S53.004"/>
<dbReference type="RefSeq" id="XP_002119056.1">
    <property type="nucleotide sequence ID" value="XM_002119020.1"/>
</dbReference>
<dbReference type="GO" id="GO:0006508">
    <property type="term" value="P:proteolysis"/>
    <property type="evidence" value="ECO:0007669"/>
    <property type="project" value="InterPro"/>
</dbReference>
<dbReference type="Pfam" id="PF00082">
    <property type="entry name" value="Peptidase_S8"/>
    <property type="match status" value="1"/>
</dbReference>
<dbReference type="Gene3D" id="3.40.50.200">
    <property type="entry name" value="Peptidase S8/S53 domain"/>
    <property type="match status" value="1"/>
</dbReference>
<evidence type="ECO:0000313" key="5">
    <source>
        <dbReference type="Proteomes" id="UP000009022"/>
    </source>
</evidence>
<name>B3SFN7_TRIAD</name>
<protein>
    <recommendedName>
        <fullName evidence="3">Peptidase S53 domain-containing protein</fullName>
    </recommendedName>
</protein>
<organism evidence="4 5">
    <name type="scientific">Trichoplax adhaerens</name>
    <name type="common">Trichoplax reptans</name>
    <dbReference type="NCBI Taxonomy" id="10228"/>
    <lineage>
        <taxon>Eukaryota</taxon>
        <taxon>Metazoa</taxon>
        <taxon>Placozoa</taxon>
        <taxon>Uniplacotomia</taxon>
        <taxon>Trichoplacea</taxon>
        <taxon>Trichoplacidae</taxon>
        <taxon>Trichoplax</taxon>
    </lineage>
</organism>
<dbReference type="EMBL" id="DS986485">
    <property type="protein sequence ID" value="EDV18458.1"/>
    <property type="molecule type" value="Genomic_DNA"/>
</dbReference>
<dbReference type="eggNOG" id="ENOG502QTN1">
    <property type="taxonomic scope" value="Eukaryota"/>
</dbReference>
<dbReference type="PANTHER" id="PTHR14218:SF15">
    <property type="entry name" value="TRIPEPTIDYL-PEPTIDASE 1"/>
    <property type="match status" value="1"/>
</dbReference>